<dbReference type="Pfam" id="PF00067">
    <property type="entry name" value="p450"/>
    <property type="match status" value="1"/>
</dbReference>
<dbReference type="InterPro" id="IPR001128">
    <property type="entry name" value="Cyt_P450"/>
</dbReference>
<keyword evidence="2" id="KW-0479">Metal-binding</keyword>
<keyword evidence="2" id="KW-0560">Oxidoreductase</keyword>
<reference evidence="4" key="1">
    <citation type="journal article" date="2019" name="Int. J. Syst. Evol. Microbiol.">
        <title>The Global Catalogue of Microorganisms (GCM) 10K type strain sequencing project: providing services to taxonomists for standard genome sequencing and annotation.</title>
        <authorList>
            <consortium name="The Broad Institute Genomics Platform"/>
            <consortium name="The Broad Institute Genome Sequencing Center for Infectious Disease"/>
            <person name="Wu L."/>
            <person name="Ma J."/>
        </authorList>
    </citation>
    <scope>NUCLEOTIDE SEQUENCE [LARGE SCALE GENOMIC DNA]</scope>
    <source>
        <strain evidence="4">JCM 18302</strain>
    </source>
</reference>
<keyword evidence="4" id="KW-1185">Reference proteome</keyword>
<dbReference type="InterPro" id="IPR017972">
    <property type="entry name" value="Cyt_P450_CS"/>
</dbReference>
<dbReference type="RefSeq" id="WP_345606810.1">
    <property type="nucleotide sequence ID" value="NZ_BAABJO010000014.1"/>
</dbReference>
<dbReference type="PRINTS" id="PR00359">
    <property type="entry name" value="BP450"/>
</dbReference>
<organism evidence="3 4">
    <name type="scientific">Pseudonocardia adelaidensis</name>
    <dbReference type="NCBI Taxonomy" id="648754"/>
    <lineage>
        <taxon>Bacteria</taxon>
        <taxon>Bacillati</taxon>
        <taxon>Actinomycetota</taxon>
        <taxon>Actinomycetes</taxon>
        <taxon>Pseudonocardiales</taxon>
        <taxon>Pseudonocardiaceae</taxon>
        <taxon>Pseudonocardia</taxon>
    </lineage>
</organism>
<name>A0ABP9NMR4_9PSEU</name>
<dbReference type="PRINTS" id="PR00385">
    <property type="entry name" value="P450"/>
</dbReference>
<dbReference type="InterPro" id="IPR036396">
    <property type="entry name" value="Cyt_P450_sf"/>
</dbReference>
<comment type="caution">
    <text evidence="3">The sequence shown here is derived from an EMBL/GenBank/DDBJ whole genome shotgun (WGS) entry which is preliminary data.</text>
</comment>
<keyword evidence="2" id="KW-0349">Heme</keyword>
<evidence type="ECO:0000313" key="3">
    <source>
        <dbReference type="EMBL" id="GAA5125928.1"/>
    </source>
</evidence>
<gene>
    <name evidence="3" type="ORF">GCM10023320_41020</name>
</gene>
<dbReference type="EMBL" id="BAABJO010000014">
    <property type="protein sequence ID" value="GAA5125928.1"/>
    <property type="molecule type" value="Genomic_DNA"/>
</dbReference>
<keyword evidence="2" id="KW-0503">Monooxygenase</keyword>
<dbReference type="InterPro" id="IPR002397">
    <property type="entry name" value="Cyt_P450_B"/>
</dbReference>
<dbReference type="CDD" id="cd20625">
    <property type="entry name" value="CYP164-like"/>
    <property type="match status" value="1"/>
</dbReference>
<dbReference type="Proteomes" id="UP001500804">
    <property type="component" value="Unassembled WGS sequence"/>
</dbReference>
<evidence type="ECO:0000256" key="2">
    <source>
        <dbReference type="RuleBase" id="RU000461"/>
    </source>
</evidence>
<dbReference type="PANTHER" id="PTHR46696:SF1">
    <property type="entry name" value="CYTOCHROME P450 YJIB-RELATED"/>
    <property type="match status" value="1"/>
</dbReference>
<dbReference type="SUPFAM" id="SSF48264">
    <property type="entry name" value="Cytochrome P450"/>
    <property type="match status" value="1"/>
</dbReference>
<protein>
    <submittedName>
        <fullName evidence="3">Cytochrome P450</fullName>
    </submittedName>
</protein>
<keyword evidence="2" id="KW-0408">Iron</keyword>
<accession>A0ABP9NMR4</accession>
<evidence type="ECO:0000313" key="4">
    <source>
        <dbReference type="Proteomes" id="UP001500804"/>
    </source>
</evidence>
<sequence>MFSIRGWQPHDLADPYPVYRRYRDQDPVQRGDGDAWYVFGFDDVDTVLRSPDFGRGPGAPVNPERAALHRIVQNWLVFLDPPRHTELRRMVSAEFAPAVVAGLRGRIAAIAAELVAHISSTPMVDFVEEFAAPFPVLVISELLGVPAEHRMWLRQRAMWLQEASSARIGHRADGVDRADQAAHDLEEYFGEQLEARRGDPREDLVSLMAGAQQRGEATTEEIVGTCVHLLTAGHETTTNLISKSVLILLDARDLVDRLRSEPELLPVVVDELVRYDPPVQMVSRWAYRDFSLGGKTIRPGDKVVPVIGSANRDPLRFPDPDELRLDRAVGRHSGFGAGIHYCLGANLARTEAEIGLAALLKAMPEMSRADEPVCYGNDIIFHGPVRFPLRARVRV</sequence>
<dbReference type="PANTHER" id="PTHR46696">
    <property type="entry name" value="P450, PUTATIVE (EUROFUNG)-RELATED"/>
    <property type="match status" value="1"/>
</dbReference>
<comment type="similarity">
    <text evidence="1 2">Belongs to the cytochrome P450 family.</text>
</comment>
<evidence type="ECO:0000256" key="1">
    <source>
        <dbReference type="ARBA" id="ARBA00010617"/>
    </source>
</evidence>
<proteinExistence type="inferred from homology"/>
<dbReference type="PROSITE" id="PS00086">
    <property type="entry name" value="CYTOCHROME_P450"/>
    <property type="match status" value="1"/>
</dbReference>
<dbReference type="Gene3D" id="1.10.630.10">
    <property type="entry name" value="Cytochrome P450"/>
    <property type="match status" value="1"/>
</dbReference>